<gene>
    <name evidence="1" type="ORF">BHQ18_05770</name>
</gene>
<sequence length="136" mass="14661">MYGNPTFDCAGAQIHAVCRQLATVVTVDGSIDDTNIERVSALARRFVLAEKSYVLDLSGVNSATGQLISMLFDVDECCFHAGVEWSVIASDAVTRVLRASGVGFPVAESVPEALNQFADSIDQRRRLLPLLTKKTA</sequence>
<dbReference type="OrthoDB" id="4735650at2"/>
<dbReference type="Proteomes" id="UP000094053">
    <property type="component" value="Unassembled WGS sequence"/>
</dbReference>
<organism evidence="1 2">
    <name type="scientific">Mycolicibacterium flavescens</name>
    <name type="common">Mycobacterium flavescens</name>
    <dbReference type="NCBI Taxonomy" id="1776"/>
    <lineage>
        <taxon>Bacteria</taxon>
        <taxon>Bacillati</taxon>
        <taxon>Actinomycetota</taxon>
        <taxon>Actinomycetes</taxon>
        <taxon>Mycobacteriales</taxon>
        <taxon>Mycobacteriaceae</taxon>
        <taxon>Mycolicibacterium</taxon>
    </lineage>
</organism>
<evidence type="ECO:0000313" key="2">
    <source>
        <dbReference type="Proteomes" id="UP000094053"/>
    </source>
</evidence>
<dbReference type="STRING" id="1776.BHQ18_05770"/>
<keyword evidence="2" id="KW-1185">Reference proteome</keyword>
<comment type="caution">
    <text evidence="1">The sequence shown here is derived from an EMBL/GenBank/DDBJ whole genome shotgun (WGS) entry which is preliminary data.</text>
</comment>
<name>A0A1E3RNW4_MYCFV</name>
<proteinExistence type="predicted"/>
<reference evidence="2" key="1">
    <citation type="submission" date="2016-09" db="EMBL/GenBank/DDBJ databases">
        <authorList>
            <person name="Greninger A.L."/>
            <person name="Jerome K.R."/>
            <person name="Mcnair B."/>
            <person name="Wallis C."/>
            <person name="Fang F."/>
        </authorList>
    </citation>
    <scope>NUCLEOTIDE SEQUENCE [LARGE SCALE GENOMIC DNA]</scope>
    <source>
        <strain evidence="2">M6</strain>
    </source>
</reference>
<dbReference type="SUPFAM" id="SSF52091">
    <property type="entry name" value="SpoIIaa-like"/>
    <property type="match status" value="1"/>
</dbReference>
<protein>
    <submittedName>
        <fullName evidence="1">Anti-anti-sigma factor</fullName>
    </submittedName>
</protein>
<accession>A0A1E3RNW4</accession>
<dbReference type="InterPro" id="IPR036513">
    <property type="entry name" value="STAS_dom_sf"/>
</dbReference>
<dbReference type="AlphaFoldDB" id="A0A1E3RNW4"/>
<dbReference type="RefSeq" id="WP_069412606.1">
    <property type="nucleotide sequence ID" value="NZ_JACKUL010000025.1"/>
</dbReference>
<evidence type="ECO:0000313" key="1">
    <source>
        <dbReference type="EMBL" id="ODQ91583.1"/>
    </source>
</evidence>
<dbReference type="EMBL" id="MIHA01000003">
    <property type="protein sequence ID" value="ODQ91583.1"/>
    <property type="molecule type" value="Genomic_DNA"/>
</dbReference>
<dbReference type="Gene3D" id="3.30.750.24">
    <property type="entry name" value="STAS domain"/>
    <property type="match status" value="1"/>
</dbReference>